<keyword evidence="2 5" id="KW-0812">Transmembrane</keyword>
<dbReference type="PANTHER" id="PTHR43359">
    <property type="entry name" value="FORMATE HYDROGENLYASE SUBUNIT 4"/>
    <property type="match status" value="1"/>
</dbReference>
<dbReference type="EMBL" id="LNKT01000056">
    <property type="protein sequence ID" value="KYJ85931.1"/>
    <property type="molecule type" value="Genomic_DNA"/>
</dbReference>
<dbReference type="AlphaFoldDB" id="A0A151CEI2"/>
<feature type="transmembrane region" description="Helical" evidence="5">
    <location>
        <begin position="64"/>
        <end position="84"/>
    </location>
</feature>
<dbReference type="Pfam" id="PF00146">
    <property type="entry name" value="NADHdh"/>
    <property type="match status" value="1"/>
</dbReference>
<dbReference type="Proteomes" id="UP000075359">
    <property type="component" value="Unassembled WGS sequence"/>
</dbReference>
<reference evidence="6 7" key="1">
    <citation type="submission" date="2015-11" db="EMBL/GenBank/DDBJ databases">
        <title>Draft genome of Sulfurovum riftiae 1812E, a member of the Epsilonproteobacteria isolated from the tube of the deep-sea hydrothermal vent tubewom Riftia pachyptila.</title>
        <authorList>
            <person name="Vetriani C."/>
            <person name="Giovannelli D."/>
        </authorList>
    </citation>
    <scope>NUCLEOTIDE SEQUENCE [LARGE SCALE GENOMIC DNA]</scope>
    <source>
        <strain evidence="6 7">1812E</strain>
    </source>
</reference>
<comment type="subcellular location">
    <subcellularLocation>
        <location evidence="1">Membrane</location>
        <topology evidence="1">Multi-pass membrane protein</topology>
    </subcellularLocation>
</comment>
<evidence type="ECO:0000256" key="4">
    <source>
        <dbReference type="ARBA" id="ARBA00023136"/>
    </source>
</evidence>
<feature type="transmembrane region" description="Helical" evidence="5">
    <location>
        <begin position="248"/>
        <end position="271"/>
    </location>
</feature>
<dbReference type="InterPro" id="IPR001694">
    <property type="entry name" value="NADH_UbQ_OxRdtase_su1/FPO"/>
</dbReference>
<dbReference type="InterPro" id="IPR052561">
    <property type="entry name" value="ComplexI_Subunit1"/>
</dbReference>
<organism evidence="6 7">
    <name type="scientific">Sulfurovum riftiae</name>
    <dbReference type="NCBI Taxonomy" id="1630136"/>
    <lineage>
        <taxon>Bacteria</taxon>
        <taxon>Pseudomonadati</taxon>
        <taxon>Campylobacterota</taxon>
        <taxon>Epsilonproteobacteria</taxon>
        <taxon>Campylobacterales</taxon>
        <taxon>Sulfurovaceae</taxon>
        <taxon>Sulfurovum</taxon>
    </lineage>
</organism>
<feature type="transmembrane region" description="Helical" evidence="5">
    <location>
        <begin position="283"/>
        <end position="304"/>
    </location>
</feature>
<keyword evidence="7" id="KW-1185">Reference proteome</keyword>
<feature type="transmembrane region" description="Helical" evidence="5">
    <location>
        <begin position="170"/>
        <end position="187"/>
    </location>
</feature>
<keyword evidence="3 5" id="KW-1133">Transmembrane helix</keyword>
<evidence type="ECO:0000256" key="2">
    <source>
        <dbReference type="ARBA" id="ARBA00022692"/>
    </source>
</evidence>
<feature type="transmembrane region" description="Helical" evidence="5">
    <location>
        <begin position="6"/>
        <end position="25"/>
    </location>
</feature>
<comment type="caution">
    <text evidence="6">The sequence shown here is derived from an EMBL/GenBank/DDBJ whole genome shotgun (WGS) entry which is preliminary data.</text>
</comment>
<sequence length="306" mass="33314">MTAYVLTIVFLLLLAPLLLSFIKMIKMILLFKKPVSIFQGYRNFSKLMEKETIISEESSSMTRYAPFLVLSPLLVTMFFLPPVVQGAFYVSFVDAFTITGLISLSTFFLMLLGLDSASAFGGMGSSREAFIAALVEPAMVLTIFSVSMMAGDLGVGQAGVNLAAHFPKEHMASFLFAGISFYILLLAENGRIPIDNPETHLELTMVHEAMILDLTGIYLALVESASSVKFVIFASLFVSLFVPFGLEYAAPVAGFLFVLKLFAVALSVAILEVSTAKLRLFKVPNLLGIAIVFAFLSLITFYVLGA</sequence>
<feature type="transmembrane region" description="Helical" evidence="5">
    <location>
        <begin position="96"/>
        <end position="117"/>
    </location>
</feature>
<name>A0A151CEI2_9BACT</name>
<proteinExistence type="predicted"/>
<evidence type="ECO:0000313" key="7">
    <source>
        <dbReference type="Proteomes" id="UP000075359"/>
    </source>
</evidence>
<keyword evidence="4 5" id="KW-0472">Membrane</keyword>
<dbReference type="STRING" id="1630136.AS592_04910"/>
<dbReference type="RefSeq" id="WP_067331912.1">
    <property type="nucleotide sequence ID" value="NZ_LNKT01000056.1"/>
</dbReference>
<feature type="transmembrane region" description="Helical" evidence="5">
    <location>
        <begin position="129"/>
        <end position="150"/>
    </location>
</feature>
<evidence type="ECO:0000256" key="3">
    <source>
        <dbReference type="ARBA" id="ARBA00022989"/>
    </source>
</evidence>
<dbReference type="OrthoDB" id="9778499at2"/>
<accession>A0A151CEI2</accession>
<evidence type="ECO:0000256" key="5">
    <source>
        <dbReference type="SAM" id="Phobius"/>
    </source>
</evidence>
<dbReference type="GO" id="GO:0005886">
    <property type="term" value="C:plasma membrane"/>
    <property type="evidence" value="ECO:0007669"/>
    <property type="project" value="TreeGrafter"/>
</dbReference>
<evidence type="ECO:0000313" key="6">
    <source>
        <dbReference type="EMBL" id="KYJ85931.1"/>
    </source>
</evidence>
<protein>
    <submittedName>
        <fullName evidence="6">Hydrogenase</fullName>
    </submittedName>
</protein>
<gene>
    <name evidence="6" type="ORF">AS592_04910</name>
</gene>
<dbReference type="PANTHER" id="PTHR43359:SF1">
    <property type="entry name" value="FORMATE HYDROGENLYASE SUBUNIT 4-RELATED"/>
    <property type="match status" value="1"/>
</dbReference>
<evidence type="ECO:0000256" key="1">
    <source>
        <dbReference type="ARBA" id="ARBA00004141"/>
    </source>
</evidence>
<feature type="transmembrane region" description="Helical" evidence="5">
    <location>
        <begin position="217"/>
        <end position="242"/>
    </location>
</feature>